<dbReference type="OrthoDB" id="4109973at2759"/>
<dbReference type="Gene3D" id="4.10.240.10">
    <property type="entry name" value="Zn(2)-C6 fungal-type DNA-binding domain"/>
    <property type="match status" value="1"/>
</dbReference>
<feature type="region of interest" description="Disordered" evidence="7">
    <location>
        <begin position="776"/>
        <end position="800"/>
    </location>
</feature>
<keyword evidence="4" id="KW-0238">DNA-binding</keyword>
<sequence length="823" mass="91371">MAVLNSCRVAKAKCELVTGGPQCRRCFLSSAACVFPPSRRGRIKGSKNRRTLDKLREEQMLSLWLRTQTQHVLGVETSNTATPEFGLNGKGNGEIASNTPEAISDIRDSSGNNFTATSQCEIDLDGREASYGSRGNTLLPHEPEKIVHIPGKLPIERGESYEVSNETKGLQDPLRAMAGLAERGWDLHGTHGHQSNSSAEPPASRTSPSLPEIEKEHNRYYEHGLFGSKCDVAPDLDPIQRGLVTKKGARDLFEAYFDMINPQWAVLDSTIHTVEYVSARSALLTTTILAVGATALSQHPDGPEWRVTEALRLHAHTQNLKLVVFAAGARSIEIVQAQIILSRWSISPSSRLDEQRWMHAAMVPRMAAEIGLGLSHRYDEDGCDTAETEKLRNNNCRTRAFMIINEHRFASFSGRHPMDLASFELHTNELDTITHLYWGPSCISLAALYHLFLFDRDVRRRLEQYQSVPGTGLSLDAELEHVKSYVEKWIQEWCHTEGKPHLNWHLSHDALSCWLLLAVHIARRRTELCNASPFSHRRKQEQQRLLLGLCTRLFTGSLETPGAVRMTHRAGIFPFAASILLRLGGKRDLVLRTALHMSGEPGKPHVPTFVRQSGTQMLVMLCKTHFSRAPTPLPQAHVGPDHDRPHLVEEELEAGRSQDSQAHAPILSNGDIHGLQTTEGDVFPSFNLPEFPYVPNPDLPQIQVQESLLLPASPLGDLGQWGLSEIENWIGPTTSSEPLQDSESSAPMQVTSIGLPFDPMASCRVPLGEPHTEVTWNRDDLSPANTFPAAPGVSTTRGNTSNEQREYLLSAVDHLKQLVSLIQ</sequence>
<name>A0A1L9PEW5_ASPVE</name>
<comment type="subcellular location">
    <subcellularLocation>
        <location evidence="1">Nucleus</location>
    </subcellularLocation>
</comment>
<dbReference type="RefSeq" id="XP_040665802.1">
    <property type="nucleotide sequence ID" value="XM_040808185.1"/>
</dbReference>
<keyword evidence="2" id="KW-0862">Zinc</keyword>
<evidence type="ECO:0008006" key="10">
    <source>
        <dbReference type="Google" id="ProtNLM"/>
    </source>
</evidence>
<organism evidence="8 9">
    <name type="scientific">Aspergillus versicolor CBS 583.65</name>
    <dbReference type="NCBI Taxonomy" id="1036611"/>
    <lineage>
        <taxon>Eukaryota</taxon>
        <taxon>Fungi</taxon>
        <taxon>Dikarya</taxon>
        <taxon>Ascomycota</taxon>
        <taxon>Pezizomycotina</taxon>
        <taxon>Eurotiomycetes</taxon>
        <taxon>Eurotiomycetidae</taxon>
        <taxon>Eurotiales</taxon>
        <taxon>Aspergillaceae</taxon>
        <taxon>Aspergillus</taxon>
        <taxon>Aspergillus subgen. Nidulantes</taxon>
    </lineage>
</organism>
<evidence type="ECO:0000256" key="2">
    <source>
        <dbReference type="ARBA" id="ARBA00022833"/>
    </source>
</evidence>
<dbReference type="GO" id="GO:0008270">
    <property type="term" value="F:zinc ion binding"/>
    <property type="evidence" value="ECO:0007669"/>
    <property type="project" value="InterPro"/>
</dbReference>
<dbReference type="GO" id="GO:0005634">
    <property type="term" value="C:nucleus"/>
    <property type="evidence" value="ECO:0007669"/>
    <property type="project" value="UniProtKB-SubCell"/>
</dbReference>
<keyword evidence="5" id="KW-0804">Transcription</keyword>
<accession>A0A1L9PEW5</accession>
<protein>
    <recommendedName>
        <fullName evidence="10">Transcription factor domain-containing protein</fullName>
    </recommendedName>
</protein>
<keyword evidence="3" id="KW-0805">Transcription regulation</keyword>
<dbReference type="Proteomes" id="UP000184073">
    <property type="component" value="Unassembled WGS sequence"/>
</dbReference>
<reference evidence="9" key="1">
    <citation type="journal article" date="2017" name="Genome Biol.">
        <title>Comparative genomics reveals high biological diversity and specific adaptations in the industrially and medically important fungal genus Aspergillus.</title>
        <authorList>
            <person name="de Vries R.P."/>
            <person name="Riley R."/>
            <person name="Wiebenga A."/>
            <person name="Aguilar-Osorio G."/>
            <person name="Amillis S."/>
            <person name="Uchima C.A."/>
            <person name="Anderluh G."/>
            <person name="Asadollahi M."/>
            <person name="Askin M."/>
            <person name="Barry K."/>
            <person name="Battaglia E."/>
            <person name="Bayram O."/>
            <person name="Benocci T."/>
            <person name="Braus-Stromeyer S.A."/>
            <person name="Caldana C."/>
            <person name="Canovas D."/>
            <person name="Cerqueira G.C."/>
            <person name="Chen F."/>
            <person name="Chen W."/>
            <person name="Choi C."/>
            <person name="Clum A."/>
            <person name="Dos Santos R.A."/>
            <person name="Damasio A.R."/>
            <person name="Diallinas G."/>
            <person name="Emri T."/>
            <person name="Fekete E."/>
            <person name="Flipphi M."/>
            <person name="Freyberg S."/>
            <person name="Gallo A."/>
            <person name="Gournas C."/>
            <person name="Habgood R."/>
            <person name="Hainaut M."/>
            <person name="Harispe M.L."/>
            <person name="Henrissat B."/>
            <person name="Hilden K.S."/>
            <person name="Hope R."/>
            <person name="Hossain A."/>
            <person name="Karabika E."/>
            <person name="Karaffa L."/>
            <person name="Karanyi Z."/>
            <person name="Krasevec N."/>
            <person name="Kuo A."/>
            <person name="Kusch H."/>
            <person name="LaButti K."/>
            <person name="Lagendijk E.L."/>
            <person name="Lapidus A."/>
            <person name="Levasseur A."/>
            <person name="Lindquist E."/>
            <person name="Lipzen A."/>
            <person name="Logrieco A.F."/>
            <person name="MacCabe A."/>
            <person name="Maekelae M.R."/>
            <person name="Malavazi I."/>
            <person name="Melin P."/>
            <person name="Meyer V."/>
            <person name="Mielnichuk N."/>
            <person name="Miskei M."/>
            <person name="Molnar A.P."/>
            <person name="Mule G."/>
            <person name="Ngan C.Y."/>
            <person name="Orejas M."/>
            <person name="Orosz E."/>
            <person name="Ouedraogo J.P."/>
            <person name="Overkamp K.M."/>
            <person name="Park H.-S."/>
            <person name="Perrone G."/>
            <person name="Piumi F."/>
            <person name="Punt P.J."/>
            <person name="Ram A.F."/>
            <person name="Ramon A."/>
            <person name="Rauscher S."/>
            <person name="Record E."/>
            <person name="Riano-Pachon D.M."/>
            <person name="Robert V."/>
            <person name="Roehrig J."/>
            <person name="Ruller R."/>
            <person name="Salamov A."/>
            <person name="Salih N.S."/>
            <person name="Samson R.A."/>
            <person name="Sandor E."/>
            <person name="Sanguinetti M."/>
            <person name="Schuetze T."/>
            <person name="Sepcic K."/>
            <person name="Shelest E."/>
            <person name="Sherlock G."/>
            <person name="Sophianopoulou V."/>
            <person name="Squina F.M."/>
            <person name="Sun H."/>
            <person name="Susca A."/>
            <person name="Todd R.B."/>
            <person name="Tsang A."/>
            <person name="Unkles S.E."/>
            <person name="van de Wiele N."/>
            <person name="van Rossen-Uffink D."/>
            <person name="Oliveira J.V."/>
            <person name="Vesth T.C."/>
            <person name="Visser J."/>
            <person name="Yu J.-H."/>
            <person name="Zhou M."/>
            <person name="Andersen M.R."/>
            <person name="Archer D.B."/>
            <person name="Baker S.E."/>
            <person name="Benoit I."/>
            <person name="Brakhage A.A."/>
            <person name="Braus G.H."/>
            <person name="Fischer R."/>
            <person name="Frisvad J.C."/>
            <person name="Goldman G.H."/>
            <person name="Houbraken J."/>
            <person name="Oakley B."/>
            <person name="Pocsi I."/>
            <person name="Scazzocchio C."/>
            <person name="Seiboth B."/>
            <person name="vanKuyk P.A."/>
            <person name="Wortman J."/>
            <person name="Dyer P.S."/>
            <person name="Grigoriev I.V."/>
        </authorList>
    </citation>
    <scope>NUCLEOTIDE SEQUENCE [LARGE SCALE GENOMIC DNA]</scope>
    <source>
        <strain evidence="9">CBS 583.65</strain>
    </source>
</reference>
<gene>
    <name evidence="8" type="ORF">ASPVEDRAFT_149015</name>
</gene>
<dbReference type="GO" id="GO:0000976">
    <property type="term" value="F:transcription cis-regulatory region binding"/>
    <property type="evidence" value="ECO:0007669"/>
    <property type="project" value="TreeGrafter"/>
</dbReference>
<evidence type="ECO:0000313" key="9">
    <source>
        <dbReference type="Proteomes" id="UP000184073"/>
    </source>
</evidence>
<dbReference type="InterPro" id="IPR036864">
    <property type="entry name" value="Zn2-C6_fun-type_DNA-bd_sf"/>
</dbReference>
<evidence type="ECO:0000256" key="3">
    <source>
        <dbReference type="ARBA" id="ARBA00023015"/>
    </source>
</evidence>
<dbReference type="GO" id="GO:0000981">
    <property type="term" value="F:DNA-binding transcription factor activity, RNA polymerase II-specific"/>
    <property type="evidence" value="ECO:0007669"/>
    <property type="project" value="InterPro"/>
</dbReference>
<evidence type="ECO:0000256" key="7">
    <source>
        <dbReference type="SAM" id="MobiDB-lite"/>
    </source>
</evidence>
<dbReference type="EMBL" id="KV878127">
    <property type="protein sequence ID" value="OJJ00040.1"/>
    <property type="molecule type" value="Genomic_DNA"/>
</dbReference>
<proteinExistence type="predicted"/>
<keyword evidence="9" id="KW-1185">Reference proteome</keyword>
<keyword evidence="6" id="KW-0539">Nucleus</keyword>
<feature type="region of interest" description="Disordered" evidence="7">
    <location>
        <begin position="186"/>
        <end position="210"/>
    </location>
</feature>
<evidence type="ECO:0000313" key="8">
    <source>
        <dbReference type="EMBL" id="OJJ00040.1"/>
    </source>
</evidence>
<evidence type="ECO:0000256" key="4">
    <source>
        <dbReference type="ARBA" id="ARBA00023125"/>
    </source>
</evidence>
<dbReference type="CDD" id="cd12148">
    <property type="entry name" value="fungal_TF_MHR"/>
    <property type="match status" value="1"/>
</dbReference>
<dbReference type="PANTHER" id="PTHR31845:SF17">
    <property type="entry name" value="ZN(II)2CYS6 TRANSCRIPTION FACTOR (EUROFUNG)"/>
    <property type="match status" value="1"/>
</dbReference>
<evidence type="ECO:0000256" key="5">
    <source>
        <dbReference type="ARBA" id="ARBA00023163"/>
    </source>
</evidence>
<dbReference type="GeneID" id="63723696"/>
<dbReference type="PANTHER" id="PTHR31845">
    <property type="entry name" value="FINGER DOMAIN PROTEIN, PUTATIVE-RELATED"/>
    <property type="match status" value="1"/>
</dbReference>
<dbReference type="VEuPathDB" id="FungiDB:ASPVEDRAFT_149015"/>
<feature type="compositionally biased region" description="Polar residues" evidence="7">
    <location>
        <begin position="192"/>
        <end position="209"/>
    </location>
</feature>
<dbReference type="InterPro" id="IPR051089">
    <property type="entry name" value="prtT"/>
</dbReference>
<dbReference type="AlphaFoldDB" id="A0A1L9PEW5"/>
<evidence type="ECO:0000256" key="6">
    <source>
        <dbReference type="ARBA" id="ARBA00023242"/>
    </source>
</evidence>
<evidence type="ECO:0000256" key="1">
    <source>
        <dbReference type="ARBA" id="ARBA00004123"/>
    </source>
</evidence>